<evidence type="ECO:0000313" key="4">
    <source>
        <dbReference type="Proteomes" id="UP000326546"/>
    </source>
</evidence>
<evidence type="ECO:0000256" key="1">
    <source>
        <dbReference type="RuleBase" id="RU000411"/>
    </source>
</evidence>
<dbReference type="PANTHER" id="PTHR11461">
    <property type="entry name" value="SERINE PROTEASE INHIBITOR, SERPIN"/>
    <property type="match status" value="1"/>
</dbReference>
<dbReference type="InterPro" id="IPR042185">
    <property type="entry name" value="Serpin_sf_2"/>
</dbReference>
<dbReference type="OrthoDB" id="9764871at2"/>
<dbReference type="KEGG" id="serw:FY030_03550"/>
<dbReference type="Gene3D" id="3.30.497.10">
    <property type="entry name" value="Antithrombin, subunit I, domain 2"/>
    <property type="match status" value="1"/>
</dbReference>
<dbReference type="InterPro" id="IPR023796">
    <property type="entry name" value="Serpin_dom"/>
</dbReference>
<organism evidence="3 4">
    <name type="scientific">Ornithinimicrobium pratense</name>
    <dbReference type="NCBI Taxonomy" id="2593973"/>
    <lineage>
        <taxon>Bacteria</taxon>
        <taxon>Bacillati</taxon>
        <taxon>Actinomycetota</taxon>
        <taxon>Actinomycetes</taxon>
        <taxon>Micrococcales</taxon>
        <taxon>Ornithinimicrobiaceae</taxon>
        <taxon>Ornithinimicrobium</taxon>
    </lineage>
</organism>
<sequence>MGLELINLQPEVTTVTSPASLQVALSMAAEGAEGQTLSELEALIGATGTGRSDAMNALMTALEDLDGDPAVVQDDELPETPMVHRADRLVLDDTLVVKQDFVDALARHYGATSETTDLGSEAGKAVLDSWVNEHTGGLVPQSAIKPDPGLRLVLQDAIVLAARWQDPYYAALTSPEQFTLPTGEVVDLDMMDTGRERDTIYAEVDGWQAVRLPYTGGRLHADVILPPLGTAPTQASTELLAQLQGQLDADQSRLVILRMPVVDATSKLDLRPFLSEHAPSALAGGFGGIADEDLAIDQAAQQGVLAIDEEGTIAAAVTEIGFPVSGTAQPPLKLTVDRPYLVHIADSTTGWPLFLAHIADPRRMNN</sequence>
<dbReference type="InterPro" id="IPR042178">
    <property type="entry name" value="Serpin_sf_1"/>
</dbReference>
<name>A0A5J6VA36_9MICO</name>
<dbReference type="Proteomes" id="UP000326546">
    <property type="component" value="Chromosome"/>
</dbReference>
<accession>A0A5J6VA36</accession>
<gene>
    <name evidence="3" type="ORF">FY030_03550</name>
</gene>
<protein>
    <submittedName>
        <fullName evidence="3">Serpin family protein</fullName>
    </submittedName>
</protein>
<dbReference type="AlphaFoldDB" id="A0A5J6VA36"/>
<dbReference type="GO" id="GO:0004867">
    <property type="term" value="F:serine-type endopeptidase inhibitor activity"/>
    <property type="evidence" value="ECO:0007669"/>
    <property type="project" value="InterPro"/>
</dbReference>
<comment type="similarity">
    <text evidence="1">Belongs to the serpin family.</text>
</comment>
<proteinExistence type="inferred from homology"/>
<dbReference type="Gene3D" id="2.30.39.10">
    <property type="entry name" value="Alpha-1-antitrypsin, domain 1"/>
    <property type="match status" value="1"/>
</dbReference>
<feature type="domain" description="Serpin" evidence="2">
    <location>
        <begin position="4"/>
        <end position="361"/>
    </location>
</feature>
<dbReference type="InterPro" id="IPR036186">
    <property type="entry name" value="Serpin_sf"/>
</dbReference>
<dbReference type="SUPFAM" id="SSF56574">
    <property type="entry name" value="Serpins"/>
    <property type="match status" value="1"/>
</dbReference>
<dbReference type="InterPro" id="IPR000215">
    <property type="entry name" value="Serpin_fam"/>
</dbReference>
<dbReference type="Pfam" id="PF00079">
    <property type="entry name" value="Serpin"/>
    <property type="match status" value="1"/>
</dbReference>
<dbReference type="EMBL" id="CP044427">
    <property type="protein sequence ID" value="QFG70121.1"/>
    <property type="molecule type" value="Genomic_DNA"/>
</dbReference>
<dbReference type="SMART" id="SM00093">
    <property type="entry name" value="SERPIN"/>
    <property type="match status" value="1"/>
</dbReference>
<keyword evidence="4" id="KW-1185">Reference proteome</keyword>
<dbReference type="PANTHER" id="PTHR11461:SF211">
    <property type="entry name" value="GH10112P-RELATED"/>
    <property type="match status" value="1"/>
</dbReference>
<evidence type="ECO:0000313" key="3">
    <source>
        <dbReference type="EMBL" id="QFG70121.1"/>
    </source>
</evidence>
<dbReference type="GO" id="GO:0005615">
    <property type="term" value="C:extracellular space"/>
    <property type="evidence" value="ECO:0007669"/>
    <property type="project" value="InterPro"/>
</dbReference>
<evidence type="ECO:0000259" key="2">
    <source>
        <dbReference type="SMART" id="SM00093"/>
    </source>
</evidence>
<reference evidence="3 4" key="1">
    <citation type="submission" date="2019-09" db="EMBL/GenBank/DDBJ databases">
        <title>Serinicoccus pratensis sp. nov., isolated from meadow soil.</title>
        <authorList>
            <person name="Zhang W."/>
        </authorList>
    </citation>
    <scope>NUCLEOTIDE SEQUENCE [LARGE SCALE GENOMIC DNA]</scope>
    <source>
        <strain evidence="3 4">W204</strain>
    </source>
</reference>